<dbReference type="OrthoDB" id="76388at2759"/>
<dbReference type="PANTHER" id="PTHR11177:SF317">
    <property type="entry name" value="CHITINASE 12-RELATED"/>
    <property type="match status" value="1"/>
</dbReference>
<name>A0A7I8VC90_9ANNE</name>
<reference evidence="3 4" key="1">
    <citation type="submission" date="2020-08" db="EMBL/GenBank/DDBJ databases">
        <authorList>
            <person name="Hejnol A."/>
        </authorList>
    </citation>
    <scope>NUCLEOTIDE SEQUENCE [LARGE SCALE GENOMIC DNA]</scope>
</reference>
<evidence type="ECO:0000256" key="1">
    <source>
        <dbReference type="SAM" id="SignalP"/>
    </source>
</evidence>
<dbReference type="InterPro" id="IPR050314">
    <property type="entry name" value="Glycosyl_Hydrlase_18"/>
</dbReference>
<dbReference type="PANTHER" id="PTHR11177">
    <property type="entry name" value="CHITINASE"/>
    <property type="match status" value="1"/>
</dbReference>
<evidence type="ECO:0000313" key="4">
    <source>
        <dbReference type="Proteomes" id="UP000549394"/>
    </source>
</evidence>
<dbReference type="GO" id="GO:0006032">
    <property type="term" value="P:chitin catabolic process"/>
    <property type="evidence" value="ECO:0007669"/>
    <property type="project" value="TreeGrafter"/>
</dbReference>
<dbReference type="InterPro" id="IPR001223">
    <property type="entry name" value="Glyco_hydro18_cat"/>
</dbReference>
<proteinExistence type="predicted"/>
<dbReference type="Gene3D" id="3.10.50.10">
    <property type="match status" value="1"/>
</dbReference>
<protein>
    <submittedName>
        <fullName evidence="3">DgyrCDS2923</fullName>
    </submittedName>
</protein>
<dbReference type="SMART" id="SM00636">
    <property type="entry name" value="Glyco_18"/>
    <property type="match status" value="1"/>
</dbReference>
<dbReference type="GO" id="GO:0008061">
    <property type="term" value="F:chitin binding"/>
    <property type="evidence" value="ECO:0007669"/>
    <property type="project" value="InterPro"/>
</dbReference>
<dbReference type="PROSITE" id="PS51910">
    <property type="entry name" value="GH18_2"/>
    <property type="match status" value="1"/>
</dbReference>
<dbReference type="InterPro" id="IPR011583">
    <property type="entry name" value="Chitinase_II/V-like_cat"/>
</dbReference>
<dbReference type="AlphaFoldDB" id="A0A7I8VC90"/>
<feature type="chain" id="PRO_5029443465" evidence="1">
    <location>
        <begin position="18"/>
        <end position="367"/>
    </location>
</feature>
<keyword evidence="1" id="KW-0732">Signal</keyword>
<dbReference type="GO" id="GO:0004568">
    <property type="term" value="F:chitinase activity"/>
    <property type="evidence" value="ECO:0007669"/>
    <property type="project" value="TreeGrafter"/>
</dbReference>
<feature type="signal peptide" evidence="1">
    <location>
        <begin position="1"/>
        <end position="17"/>
    </location>
</feature>
<dbReference type="InterPro" id="IPR029070">
    <property type="entry name" value="Chitinase_insertion_sf"/>
</dbReference>
<dbReference type="GO" id="GO:0005975">
    <property type="term" value="P:carbohydrate metabolic process"/>
    <property type="evidence" value="ECO:0007669"/>
    <property type="project" value="InterPro"/>
</dbReference>
<gene>
    <name evidence="3" type="ORF">DGYR_LOCUS2693</name>
</gene>
<organism evidence="3 4">
    <name type="scientific">Dimorphilus gyrociliatus</name>
    <dbReference type="NCBI Taxonomy" id="2664684"/>
    <lineage>
        <taxon>Eukaryota</taxon>
        <taxon>Metazoa</taxon>
        <taxon>Spiralia</taxon>
        <taxon>Lophotrochozoa</taxon>
        <taxon>Annelida</taxon>
        <taxon>Polychaeta</taxon>
        <taxon>Polychaeta incertae sedis</taxon>
        <taxon>Dinophilidae</taxon>
        <taxon>Dimorphilus</taxon>
    </lineage>
</organism>
<dbReference type="InterPro" id="IPR017853">
    <property type="entry name" value="GH"/>
</dbReference>
<evidence type="ECO:0000313" key="3">
    <source>
        <dbReference type="EMBL" id="CAD5113757.1"/>
    </source>
</evidence>
<evidence type="ECO:0000259" key="2">
    <source>
        <dbReference type="PROSITE" id="PS51910"/>
    </source>
</evidence>
<sequence>MLLVTLLLATCFSILYGSKSVFVCYYPGGADRATENRLPISEIPPNLCSHLIFAFSHLEDLQLKPQVKEDVQLYSKFTALRLRNPNLETLLSVGGGGYGSAEFLKIVASPKNTSIFINNAVRCLRKYNFTGLDIDWEFPMEHKEEYSILLERIRERFDKEKLLLTAALGITPGIVQTGYDVRRISKSLHLMNLMSYDLNPTNMTWGQSPLHRVQHGDAFYQKNLNFDWLYDYWVKQGAIPSKLVVGLPVYGKEYVLKDRNLDLPGSPVQGPPKSVNYYSICRTLKNNWNYWRWENQQFYPFVVRGNKWISYDDKSSIRAKTFWAVKKRYAGVMIWQMQGDDVTGNCFSGLKFPILRAIKDILLNEIY</sequence>
<dbReference type="Pfam" id="PF00704">
    <property type="entry name" value="Glyco_hydro_18"/>
    <property type="match status" value="1"/>
</dbReference>
<dbReference type="Gene3D" id="3.20.20.80">
    <property type="entry name" value="Glycosidases"/>
    <property type="match status" value="1"/>
</dbReference>
<dbReference type="Proteomes" id="UP000549394">
    <property type="component" value="Unassembled WGS sequence"/>
</dbReference>
<accession>A0A7I8VC90</accession>
<comment type="caution">
    <text evidence="3">The sequence shown here is derived from an EMBL/GenBank/DDBJ whole genome shotgun (WGS) entry which is preliminary data.</text>
</comment>
<dbReference type="SUPFAM" id="SSF51445">
    <property type="entry name" value="(Trans)glycosidases"/>
    <property type="match status" value="1"/>
</dbReference>
<dbReference type="SUPFAM" id="SSF54556">
    <property type="entry name" value="Chitinase insertion domain"/>
    <property type="match status" value="1"/>
</dbReference>
<keyword evidence="4" id="KW-1185">Reference proteome</keyword>
<dbReference type="EMBL" id="CAJFCJ010000004">
    <property type="protein sequence ID" value="CAD5113757.1"/>
    <property type="molecule type" value="Genomic_DNA"/>
</dbReference>
<dbReference type="GO" id="GO:0005576">
    <property type="term" value="C:extracellular region"/>
    <property type="evidence" value="ECO:0007669"/>
    <property type="project" value="TreeGrafter"/>
</dbReference>
<feature type="domain" description="GH18" evidence="2">
    <location>
        <begin position="20"/>
        <end position="365"/>
    </location>
</feature>